<organism evidence="2 3">
    <name type="scientific">Oceanobacillus piezotolerans</name>
    <dbReference type="NCBI Taxonomy" id="2448030"/>
    <lineage>
        <taxon>Bacteria</taxon>
        <taxon>Bacillati</taxon>
        <taxon>Bacillota</taxon>
        <taxon>Bacilli</taxon>
        <taxon>Bacillales</taxon>
        <taxon>Bacillaceae</taxon>
        <taxon>Oceanobacillus</taxon>
    </lineage>
</organism>
<protein>
    <recommendedName>
        <fullName evidence="4">DUF3139 domain-containing protein</fullName>
    </recommendedName>
</protein>
<dbReference type="OrthoDB" id="2933035at2"/>
<evidence type="ECO:0000256" key="1">
    <source>
        <dbReference type="SAM" id="Phobius"/>
    </source>
</evidence>
<reference evidence="2 3" key="1">
    <citation type="submission" date="2018-10" db="EMBL/GenBank/DDBJ databases">
        <title>Oceanobacillus sp. YLB-02 draft genome.</title>
        <authorList>
            <person name="Yu L."/>
        </authorList>
    </citation>
    <scope>NUCLEOTIDE SEQUENCE [LARGE SCALE GENOMIC DNA]</scope>
    <source>
        <strain evidence="2 3">YLB-02</strain>
    </source>
</reference>
<dbReference type="EMBL" id="RCHR01000001">
    <property type="protein sequence ID" value="RLL48407.1"/>
    <property type="molecule type" value="Genomic_DNA"/>
</dbReference>
<evidence type="ECO:0000313" key="2">
    <source>
        <dbReference type="EMBL" id="RLL48407.1"/>
    </source>
</evidence>
<accession>A0A498DU74</accession>
<proteinExistence type="predicted"/>
<keyword evidence="1" id="KW-1133">Transmembrane helix</keyword>
<dbReference type="Proteomes" id="UP000270219">
    <property type="component" value="Unassembled WGS sequence"/>
</dbReference>
<keyword evidence="1" id="KW-0472">Membrane</keyword>
<keyword evidence="1" id="KW-0812">Transmembrane</keyword>
<dbReference type="RefSeq" id="WP_121521561.1">
    <property type="nucleotide sequence ID" value="NZ_RCHR01000001.1"/>
</dbReference>
<evidence type="ECO:0008006" key="4">
    <source>
        <dbReference type="Google" id="ProtNLM"/>
    </source>
</evidence>
<dbReference type="AlphaFoldDB" id="A0A498DU74"/>
<keyword evidence="3" id="KW-1185">Reference proteome</keyword>
<name>A0A498DU74_9BACI</name>
<comment type="caution">
    <text evidence="2">The sequence shown here is derived from an EMBL/GenBank/DDBJ whole genome shotgun (WGS) entry which is preliminary data.</text>
</comment>
<gene>
    <name evidence="2" type="ORF">D8M04_03865</name>
</gene>
<feature type="transmembrane region" description="Helical" evidence="1">
    <location>
        <begin position="6"/>
        <end position="24"/>
    </location>
</feature>
<evidence type="ECO:0000313" key="3">
    <source>
        <dbReference type="Proteomes" id="UP000270219"/>
    </source>
</evidence>
<sequence>MNRLKLVLLTAICTIILMLLVSLFSPYNILKKITEDSIINDPGISILFNKDEIEDINYRGSNTYIITTSKKDYIAVQEYYSMMNYKWFVYEKADEWG</sequence>